<reference evidence="1 2" key="1">
    <citation type="submission" date="2019-05" db="EMBL/GenBank/DDBJ databases">
        <title>Another draft genome of Portunus trituberculatus and its Hox gene families provides insights of decapod evolution.</title>
        <authorList>
            <person name="Jeong J.-H."/>
            <person name="Song I."/>
            <person name="Kim S."/>
            <person name="Choi T."/>
            <person name="Kim D."/>
            <person name="Ryu S."/>
            <person name="Kim W."/>
        </authorList>
    </citation>
    <scope>NUCLEOTIDE SEQUENCE [LARGE SCALE GENOMIC DNA]</scope>
    <source>
        <tissue evidence="1">Muscle</tissue>
    </source>
</reference>
<protein>
    <submittedName>
        <fullName evidence="1">Uncharacterized protein</fullName>
    </submittedName>
</protein>
<dbReference type="EMBL" id="VSRR010096965">
    <property type="protein sequence ID" value="MPC94015.1"/>
    <property type="molecule type" value="Genomic_DNA"/>
</dbReference>
<accession>A0A5B7JHE9</accession>
<proteinExistence type="predicted"/>
<evidence type="ECO:0000313" key="2">
    <source>
        <dbReference type="Proteomes" id="UP000324222"/>
    </source>
</evidence>
<sequence>MSKIIQPHNIQKRNDNKLSLKPFRITVRIQICEAMKSGCRTVRQW</sequence>
<evidence type="ECO:0000313" key="1">
    <source>
        <dbReference type="EMBL" id="MPC94015.1"/>
    </source>
</evidence>
<name>A0A5B7JHE9_PORTR</name>
<comment type="caution">
    <text evidence="1">The sequence shown here is derived from an EMBL/GenBank/DDBJ whole genome shotgun (WGS) entry which is preliminary data.</text>
</comment>
<gene>
    <name evidence="1" type="ORF">E2C01_089165</name>
</gene>
<dbReference type="Proteomes" id="UP000324222">
    <property type="component" value="Unassembled WGS sequence"/>
</dbReference>
<dbReference type="AlphaFoldDB" id="A0A5B7JHE9"/>
<keyword evidence="2" id="KW-1185">Reference proteome</keyword>
<organism evidence="1 2">
    <name type="scientific">Portunus trituberculatus</name>
    <name type="common">Swimming crab</name>
    <name type="synonym">Neptunus trituberculatus</name>
    <dbReference type="NCBI Taxonomy" id="210409"/>
    <lineage>
        <taxon>Eukaryota</taxon>
        <taxon>Metazoa</taxon>
        <taxon>Ecdysozoa</taxon>
        <taxon>Arthropoda</taxon>
        <taxon>Crustacea</taxon>
        <taxon>Multicrustacea</taxon>
        <taxon>Malacostraca</taxon>
        <taxon>Eumalacostraca</taxon>
        <taxon>Eucarida</taxon>
        <taxon>Decapoda</taxon>
        <taxon>Pleocyemata</taxon>
        <taxon>Brachyura</taxon>
        <taxon>Eubrachyura</taxon>
        <taxon>Portunoidea</taxon>
        <taxon>Portunidae</taxon>
        <taxon>Portuninae</taxon>
        <taxon>Portunus</taxon>
    </lineage>
</organism>